<accession>A0AA37QGI8</accession>
<comment type="subcellular location">
    <subcellularLocation>
        <location evidence="1 7">Bacterial flagellum basal body</location>
    </subcellularLocation>
</comment>
<comment type="similarity">
    <text evidence="2 7">Belongs to the flagella basal body rod proteins family.</text>
</comment>
<evidence type="ECO:0000313" key="11">
    <source>
        <dbReference type="EMBL" id="GLC25388.1"/>
    </source>
</evidence>
<dbReference type="GO" id="GO:0071978">
    <property type="term" value="P:bacterial-type flagellum-dependent swarming motility"/>
    <property type="evidence" value="ECO:0007669"/>
    <property type="project" value="TreeGrafter"/>
</dbReference>
<dbReference type="AlphaFoldDB" id="A0AA37QGI8"/>
<dbReference type="InterPro" id="IPR012834">
    <property type="entry name" value="FlgG_G_neg"/>
</dbReference>
<dbReference type="InterPro" id="IPR001444">
    <property type="entry name" value="Flag_bb_rod_N"/>
</dbReference>
<evidence type="ECO:0000313" key="12">
    <source>
        <dbReference type="Proteomes" id="UP001161325"/>
    </source>
</evidence>
<keyword evidence="11" id="KW-0969">Cilium</keyword>
<dbReference type="InterPro" id="IPR037925">
    <property type="entry name" value="FlgE/F/G-like"/>
</dbReference>
<dbReference type="PANTHER" id="PTHR30435">
    <property type="entry name" value="FLAGELLAR PROTEIN"/>
    <property type="match status" value="1"/>
</dbReference>
<dbReference type="RefSeq" id="WP_284349843.1">
    <property type="nucleotide sequence ID" value="NZ_BRXS01000003.1"/>
</dbReference>
<dbReference type="NCBIfam" id="TIGR02488">
    <property type="entry name" value="flgG_G_neg"/>
    <property type="match status" value="1"/>
</dbReference>
<reference evidence="11" key="1">
    <citation type="submission" date="2022-08" db="EMBL/GenBank/DDBJ databases">
        <title>Draft genome sequencing of Roseisolibacter agri AW1220.</title>
        <authorList>
            <person name="Tobiishi Y."/>
            <person name="Tonouchi A."/>
        </authorList>
    </citation>
    <scope>NUCLEOTIDE SEQUENCE</scope>
    <source>
        <strain evidence="11">AW1220</strain>
    </source>
</reference>
<evidence type="ECO:0000256" key="3">
    <source>
        <dbReference type="ARBA" id="ARBA00017948"/>
    </source>
</evidence>
<dbReference type="NCBIfam" id="TIGR03506">
    <property type="entry name" value="FlgEFG_subfam"/>
    <property type="match status" value="2"/>
</dbReference>
<dbReference type="SUPFAM" id="SSF117143">
    <property type="entry name" value="Flagellar hook protein flgE"/>
    <property type="match status" value="1"/>
</dbReference>
<organism evidence="11 12">
    <name type="scientific">Roseisolibacter agri</name>
    <dbReference type="NCBI Taxonomy" id="2014610"/>
    <lineage>
        <taxon>Bacteria</taxon>
        <taxon>Pseudomonadati</taxon>
        <taxon>Gemmatimonadota</taxon>
        <taxon>Gemmatimonadia</taxon>
        <taxon>Gemmatimonadales</taxon>
        <taxon>Gemmatimonadaceae</taxon>
        <taxon>Roseisolibacter</taxon>
    </lineage>
</organism>
<feature type="domain" description="Flagellar basal body rod protein N-terminal" evidence="8">
    <location>
        <begin position="5"/>
        <end position="35"/>
    </location>
</feature>
<dbReference type="Proteomes" id="UP001161325">
    <property type="component" value="Unassembled WGS sequence"/>
</dbReference>
<dbReference type="InterPro" id="IPR019776">
    <property type="entry name" value="Flagellar_basal_body_rod_CS"/>
</dbReference>
<dbReference type="GO" id="GO:0009426">
    <property type="term" value="C:bacterial-type flagellum basal body, distal rod"/>
    <property type="evidence" value="ECO:0007669"/>
    <property type="project" value="UniProtKB-UniRule"/>
</dbReference>
<dbReference type="PANTHER" id="PTHR30435:SF19">
    <property type="entry name" value="FLAGELLAR BASAL-BODY ROD PROTEIN FLGG"/>
    <property type="match status" value="1"/>
</dbReference>
<evidence type="ECO:0000256" key="2">
    <source>
        <dbReference type="ARBA" id="ARBA00009677"/>
    </source>
</evidence>
<evidence type="ECO:0000256" key="4">
    <source>
        <dbReference type="ARBA" id="ARBA00023143"/>
    </source>
</evidence>
<dbReference type="Pfam" id="PF22692">
    <property type="entry name" value="LlgE_F_G_D1"/>
    <property type="match status" value="1"/>
</dbReference>
<dbReference type="EMBL" id="BRXS01000003">
    <property type="protein sequence ID" value="GLC25388.1"/>
    <property type="molecule type" value="Genomic_DNA"/>
</dbReference>
<evidence type="ECO:0000256" key="1">
    <source>
        <dbReference type="ARBA" id="ARBA00004117"/>
    </source>
</evidence>
<evidence type="ECO:0000259" key="9">
    <source>
        <dbReference type="Pfam" id="PF06429"/>
    </source>
</evidence>
<dbReference type="Pfam" id="PF00460">
    <property type="entry name" value="Flg_bb_rod"/>
    <property type="match status" value="1"/>
</dbReference>
<evidence type="ECO:0000256" key="6">
    <source>
        <dbReference type="NCBIfam" id="TIGR02488"/>
    </source>
</evidence>
<evidence type="ECO:0000259" key="10">
    <source>
        <dbReference type="Pfam" id="PF22692"/>
    </source>
</evidence>
<evidence type="ECO:0000259" key="8">
    <source>
        <dbReference type="Pfam" id="PF00460"/>
    </source>
</evidence>
<gene>
    <name evidence="11" type="primary">flgG_2</name>
    <name evidence="11" type="ORF">rosag_19010</name>
</gene>
<name>A0AA37QGI8_9BACT</name>
<feature type="domain" description="Flagellar basal-body/hook protein C-terminal" evidence="9">
    <location>
        <begin position="217"/>
        <end position="261"/>
    </location>
</feature>
<dbReference type="Pfam" id="PF06429">
    <property type="entry name" value="Flg_bbr_C"/>
    <property type="match status" value="1"/>
</dbReference>
<comment type="subunit">
    <text evidence="5">The basal body constitutes a major portion of the flagellar organelle and consists of four rings (L,P,S, and M) mounted on a central rod. The rod consists of about 26 subunits of FlgG in the distal portion, and FlgB, FlgC and FlgF are thought to build up the proximal portion of the rod with about 6 subunits each.</text>
</comment>
<evidence type="ECO:0000256" key="7">
    <source>
        <dbReference type="RuleBase" id="RU362116"/>
    </source>
</evidence>
<dbReference type="InterPro" id="IPR053967">
    <property type="entry name" value="LlgE_F_G-like_D1"/>
</dbReference>
<keyword evidence="11" id="KW-0282">Flagellum</keyword>
<dbReference type="InterPro" id="IPR020013">
    <property type="entry name" value="Flagellar_FlgE/F/G"/>
</dbReference>
<evidence type="ECO:0000256" key="5">
    <source>
        <dbReference type="ARBA" id="ARBA00025933"/>
    </source>
</evidence>
<protein>
    <recommendedName>
        <fullName evidence="3 6">Flagellar basal-body rod protein FlgG</fullName>
    </recommendedName>
</protein>
<keyword evidence="4 7" id="KW-0975">Bacterial flagellum</keyword>
<dbReference type="InterPro" id="IPR010930">
    <property type="entry name" value="Flg_bb/hook_C_dom"/>
</dbReference>
<sequence>MDPALRAAASGMMAQQLRTEVIANNLANVNTTGFKRSRAQFEDLLYQTVQGSAVIGSSDNGTAPAIQIGRGTRLSGVQRLHSQGTLEQTNRPLDLAIEGEGMFQVQTGGGQTAYTRDGSFQISDQGVLVTSGGYTLQPTIRVPNDASGVTISRTGIVTVTRGNDAAAPQEIGRIELARFANPSGLQSLGENLYQPTPASGEPTVGFPQEEGMGRVVQGSLEGSNVEIVQEMVDMITAMRAYEINSKAIKNSESMLEIANNLVR</sequence>
<proteinExistence type="inferred from homology"/>
<feature type="domain" description="Flagellar hook protein FlgE/F/G-like D1" evidence="10">
    <location>
        <begin position="96"/>
        <end position="159"/>
    </location>
</feature>
<dbReference type="PROSITE" id="PS00588">
    <property type="entry name" value="FLAGELLA_BB_ROD"/>
    <property type="match status" value="1"/>
</dbReference>
<keyword evidence="11" id="KW-0966">Cell projection</keyword>
<comment type="caution">
    <text evidence="11">The sequence shown here is derived from an EMBL/GenBank/DDBJ whole genome shotgun (WGS) entry which is preliminary data.</text>
</comment>
<keyword evidence="12" id="KW-1185">Reference proteome</keyword>